<dbReference type="AlphaFoldDB" id="A0A2S6BSC2"/>
<reference evidence="4" key="1">
    <citation type="journal article" date="2017" name="bioRxiv">
        <title>Conservation of a gene cluster reveals novel cercosporin biosynthetic mechanisms and extends production to the genus Colletotrichum.</title>
        <authorList>
            <person name="de Jonge R."/>
            <person name="Ebert M.K."/>
            <person name="Huitt-Roehl C.R."/>
            <person name="Pal P."/>
            <person name="Suttle J.C."/>
            <person name="Spanner R.E."/>
            <person name="Neubauer J.D."/>
            <person name="Jurick W.M.II."/>
            <person name="Stott K.A."/>
            <person name="Secor G.A."/>
            <person name="Thomma B.P.H.J."/>
            <person name="Van de Peer Y."/>
            <person name="Townsend C.A."/>
            <person name="Bolton M.D."/>
        </authorList>
    </citation>
    <scope>NUCLEOTIDE SEQUENCE [LARGE SCALE GENOMIC DNA]</scope>
    <source>
        <strain evidence="4">CBS538.71</strain>
    </source>
</reference>
<evidence type="ECO:0000313" key="4">
    <source>
        <dbReference type="Proteomes" id="UP000237631"/>
    </source>
</evidence>
<evidence type="ECO:0000256" key="1">
    <source>
        <dbReference type="SAM" id="MobiDB-lite"/>
    </source>
</evidence>
<feature type="region of interest" description="Disordered" evidence="1">
    <location>
        <begin position="396"/>
        <end position="430"/>
    </location>
</feature>
<dbReference type="Proteomes" id="UP000237631">
    <property type="component" value="Unassembled WGS sequence"/>
</dbReference>
<dbReference type="OrthoDB" id="3646553at2759"/>
<proteinExistence type="predicted"/>
<feature type="signal peptide" evidence="2">
    <location>
        <begin position="1"/>
        <end position="21"/>
    </location>
</feature>
<gene>
    <name evidence="3" type="ORF">CBER1_06987</name>
</gene>
<dbReference type="EMBL" id="PNEN01001786">
    <property type="protein sequence ID" value="PPJ50377.1"/>
    <property type="molecule type" value="Genomic_DNA"/>
</dbReference>
<feature type="chain" id="PRO_5015621963" evidence="2">
    <location>
        <begin position="22"/>
        <end position="627"/>
    </location>
</feature>
<name>A0A2S6BSC2_9PEZI</name>
<evidence type="ECO:0000313" key="3">
    <source>
        <dbReference type="EMBL" id="PPJ50377.1"/>
    </source>
</evidence>
<keyword evidence="2" id="KW-0732">Signal</keyword>
<comment type="caution">
    <text evidence="3">The sequence shown here is derived from an EMBL/GenBank/DDBJ whole genome shotgun (WGS) entry which is preliminary data.</text>
</comment>
<feature type="compositionally biased region" description="Pro residues" evidence="1">
    <location>
        <begin position="418"/>
        <end position="430"/>
    </location>
</feature>
<organism evidence="3 4">
    <name type="scientific">Cercospora berteroae</name>
    <dbReference type="NCBI Taxonomy" id="357750"/>
    <lineage>
        <taxon>Eukaryota</taxon>
        <taxon>Fungi</taxon>
        <taxon>Dikarya</taxon>
        <taxon>Ascomycota</taxon>
        <taxon>Pezizomycotina</taxon>
        <taxon>Dothideomycetes</taxon>
        <taxon>Dothideomycetidae</taxon>
        <taxon>Mycosphaerellales</taxon>
        <taxon>Mycosphaerellaceae</taxon>
        <taxon>Cercospora</taxon>
    </lineage>
</organism>
<accession>A0A2S6BSC2</accession>
<sequence>MRLGRMFGGFVLGLLGLGAAASSTTSSGEDIERAILNGTATARAVLEPSPRVISVTNTTLITKVISDVDLPGDFATPQVKVYRTTCITTRNSRRCYDAGRFDATPFTPTRVTFTDIYASDRTFITSAYTTQVAATMAIPKSIRPATTGNPKDAFNATVTLTTDTRDRIFEAMQNACFESGHQLRKRPHPQGGQLYCDVSSQLEAGLYDKLGGEVGAQLGDVMIPPEWAAYFLSVMISQHTINRAYQLTVAMSILTAGYQIGDTLNWEVPVPLYSFQNMIRALTGGLKGTATSATKTTTSDRCAMCTNPTVCHINPNDDQGTDGDKEDVVWPFPRASGLVTTSLNFLCHQGVEQANSQTWCNCGKTRYITHKYVYTSGVKGSKTVLTDNCPYTTTPAPKRLLYTPPPNAPPKGGDVTTAPPPPPPTPIGPPPKGECSLADAIHWERAAASSVVTKFCGQMSASYKTYAGSKDINTLEGNHKSWDGSKSDRSYPVKTSIPEGLPLVKDPNALKIRISRDEKSCNATQKDTGCHFDFRSGVKRCEYYLQAAINSCSTYQVDSDAGSPFSFWSNYLNKEWVPRVKVSGEGIKWEILPGKKCKEPPADGKKPKGGDKALRCWQADWMEQVQG</sequence>
<protein>
    <submittedName>
        <fullName evidence="3">Uncharacterized protein</fullName>
    </submittedName>
</protein>
<keyword evidence="4" id="KW-1185">Reference proteome</keyword>
<evidence type="ECO:0000256" key="2">
    <source>
        <dbReference type="SAM" id="SignalP"/>
    </source>
</evidence>